<dbReference type="SUPFAM" id="SSF117991">
    <property type="entry name" value="YbeD/HP0495-like"/>
    <property type="match status" value="1"/>
</dbReference>
<dbReference type="InterPro" id="IPR027471">
    <property type="entry name" value="YbeD-like_sf"/>
</dbReference>
<reference evidence="1" key="1">
    <citation type="submission" date="2018-05" db="EMBL/GenBank/DDBJ databases">
        <authorList>
            <person name="Lanie J.A."/>
            <person name="Ng W.-L."/>
            <person name="Kazmierczak K.M."/>
            <person name="Andrzejewski T.M."/>
            <person name="Davidsen T.M."/>
            <person name="Wayne K.J."/>
            <person name="Tettelin H."/>
            <person name="Glass J.I."/>
            <person name="Rusch D."/>
            <person name="Podicherti R."/>
            <person name="Tsui H.-C.T."/>
            <person name="Winkler M.E."/>
        </authorList>
    </citation>
    <scope>NUCLEOTIDE SEQUENCE</scope>
</reference>
<organism evidence="1">
    <name type="scientific">marine metagenome</name>
    <dbReference type="NCBI Taxonomy" id="408172"/>
    <lineage>
        <taxon>unclassified sequences</taxon>
        <taxon>metagenomes</taxon>
        <taxon>ecological metagenomes</taxon>
    </lineage>
</organism>
<evidence type="ECO:0000313" key="1">
    <source>
        <dbReference type="EMBL" id="SUZ58635.1"/>
    </source>
</evidence>
<dbReference type="AlphaFoldDB" id="A0A381NVJ6"/>
<sequence>MNNIKSFKNTLDQEYNFPCEYSFKFIVKNDFKEDVISLLPKAKKNIKISKKGKYVSITLSSIMKNADEIVYIYDEAAKINSIISL</sequence>
<dbReference type="Gene3D" id="3.30.70.260">
    <property type="match status" value="1"/>
</dbReference>
<accession>A0A381NVJ6</accession>
<proteinExistence type="predicted"/>
<protein>
    <recommendedName>
        <fullName evidence="2">DUF493 domain-containing protein</fullName>
    </recommendedName>
</protein>
<dbReference type="InterPro" id="IPR007454">
    <property type="entry name" value="UPF0250_YbeD-like"/>
</dbReference>
<gene>
    <name evidence="1" type="ORF">METZ01_LOCUS11489</name>
</gene>
<name>A0A381NVJ6_9ZZZZ</name>
<dbReference type="EMBL" id="UINC01000632">
    <property type="protein sequence ID" value="SUZ58635.1"/>
    <property type="molecule type" value="Genomic_DNA"/>
</dbReference>
<dbReference type="Pfam" id="PF04359">
    <property type="entry name" value="DUF493"/>
    <property type="match status" value="1"/>
</dbReference>
<evidence type="ECO:0008006" key="2">
    <source>
        <dbReference type="Google" id="ProtNLM"/>
    </source>
</evidence>